<evidence type="ECO:0000313" key="5">
    <source>
        <dbReference type="EMBL" id="HEB74429.1"/>
    </source>
</evidence>
<evidence type="ECO:0000259" key="2">
    <source>
        <dbReference type="Pfam" id="PF05378"/>
    </source>
</evidence>
<dbReference type="GO" id="GO:0005829">
    <property type="term" value="C:cytosol"/>
    <property type="evidence" value="ECO:0007669"/>
    <property type="project" value="TreeGrafter"/>
</dbReference>
<dbReference type="Pfam" id="PF19278">
    <property type="entry name" value="Hydant_A_C"/>
    <property type="match status" value="1"/>
</dbReference>
<dbReference type="RefSeq" id="WP_066064984.1">
    <property type="nucleotide sequence ID" value="NZ_CP013015.1"/>
</dbReference>
<dbReference type="GO" id="GO:0017168">
    <property type="term" value="F:5-oxoprolinase (ATP-hydrolyzing) activity"/>
    <property type="evidence" value="ECO:0007669"/>
    <property type="project" value="TreeGrafter"/>
</dbReference>
<evidence type="ECO:0000313" key="4">
    <source>
        <dbReference type="EMBL" id="AMM41850.1"/>
    </source>
</evidence>
<dbReference type="Proteomes" id="UP000070560">
    <property type="component" value="Chromosome"/>
</dbReference>
<dbReference type="Proteomes" id="UP000886268">
    <property type="component" value="Unassembled WGS sequence"/>
</dbReference>
<feature type="domain" description="Hydantoinase/oxoprolinase N-terminal" evidence="2">
    <location>
        <begin position="6"/>
        <end position="183"/>
    </location>
</feature>
<dbReference type="Pfam" id="PF05378">
    <property type="entry name" value="Hydant_A_N"/>
    <property type="match status" value="1"/>
</dbReference>
<keyword evidence="6" id="KW-1185">Reference proteome</keyword>
<dbReference type="KEGG" id="daw:HS1_002059"/>
<dbReference type="Pfam" id="PF01968">
    <property type="entry name" value="Hydantoinase_A"/>
    <property type="match status" value="1"/>
</dbReference>
<dbReference type="GO" id="GO:0006749">
    <property type="term" value="P:glutathione metabolic process"/>
    <property type="evidence" value="ECO:0007669"/>
    <property type="project" value="TreeGrafter"/>
</dbReference>
<reference evidence="5" key="2">
    <citation type="journal article" date="2020" name="mSystems">
        <title>Genome- and Community-Level Interaction Insights into Carbon Utilization and Element Cycling Functions of Hydrothermarchaeota in Hydrothermal Sediment.</title>
        <authorList>
            <person name="Zhou Z."/>
            <person name="Liu Y."/>
            <person name="Xu W."/>
            <person name="Pan J."/>
            <person name="Luo Z.H."/>
            <person name="Li M."/>
        </authorList>
    </citation>
    <scope>NUCLEOTIDE SEQUENCE [LARGE SCALE GENOMIC DNA]</scope>
    <source>
        <strain evidence="5">HyVt-45</strain>
    </source>
</reference>
<dbReference type="OrthoDB" id="9759608at2"/>
<gene>
    <name evidence="5" type="ORF">ENJ03_04335</name>
    <name evidence="4" type="ORF">HS1_002059</name>
</gene>
<dbReference type="InterPro" id="IPR008040">
    <property type="entry name" value="Hydant_A_N"/>
</dbReference>
<dbReference type="InterPro" id="IPR045079">
    <property type="entry name" value="Oxoprolinase-like"/>
</dbReference>
<protein>
    <submittedName>
        <fullName evidence="4">5-oxoprolinase</fullName>
    </submittedName>
    <submittedName>
        <fullName evidence="5">Hydantoinase/oxoprolinase family protein</fullName>
    </submittedName>
</protein>
<dbReference type="InterPro" id="IPR002821">
    <property type="entry name" value="Hydantoinase_A"/>
</dbReference>
<dbReference type="PANTHER" id="PTHR11365:SF23">
    <property type="entry name" value="HYPOTHETICAL 5-OXOPROLINASE (EUROFUNG)-RELATED"/>
    <property type="match status" value="1"/>
</dbReference>
<dbReference type="InterPro" id="IPR049517">
    <property type="entry name" value="ACX-like_C"/>
</dbReference>
<proteinExistence type="predicted"/>
<feature type="domain" description="Hydantoinase A/oxoprolinase" evidence="1">
    <location>
        <begin position="205"/>
        <end position="504"/>
    </location>
</feature>
<dbReference type="PANTHER" id="PTHR11365">
    <property type="entry name" value="5-OXOPROLINASE RELATED"/>
    <property type="match status" value="1"/>
</dbReference>
<dbReference type="EMBL" id="DRKW01000254">
    <property type="protein sequence ID" value="HEB74429.1"/>
    <property type="molecule type" value="Genomic_DNA"/>
</dbReference>
<reference evidence="4 6" key="1">
    <citation type="submission" date="2015-10" db="EMBL/GenBank/DDBJ databases">
        <title>Candidatus Desulfofervidus auxilii, a hydrogenotrophic sulfate-reducing bacterium involved in the thermophilic anaerobic oxidation of methane.</title>
        <authorList>
            <person name="Krukenberg V."/>
            <person name="Richter M."/>
            <person name="Wegener G."/>
        </authorList>
    </citation>
    <scope>NUCLEOTIDE SEQUENCE [LARGE SCALE GENOMIC DNA]</scope>
    <source>
        <strain evidence="4 6">HS1</strain>
    </source>
</reference>
<feature type="domain" description="Acetophenone carboxylase-like C-terminal" evidence="3">
    <location>
        <begin position="518"/>
        <end position="682"/>
    </location>
</feature>
<evidence type="ECO:0000259" key="3">
    <source>
        <dbReference type="Pfam" id="PF19278"/>
    </source>
</evidence>
<name>A0A7V1I4T1_DESA2</name>
<accession>A0A7V1I4T1</accession>
<dbReference type="EMBL" id="CP013015">
    <property type="protein sequence ID" value="AMM41850.1"/>
    <property type="molecule type" value="Genomic_DNA"/>
</dbReference>
<evidence type="ECO:0000313" key="6">
    <source>
        <dbReference type="Proteomes" id="UP000070560"/>
    </source>
</evidence>
<dbReference type="AlphaFoldDB" id="A0A7V1I4T1"/>
<dbReference type="InterPro" id="IPR043129">
    <property type="entry name" value="ATPase_NBD"/>
</dbReference>
<sequence length="691" mass="76425">MNPKFKIGIDVGGTFTDLVAFDEKAGEIFFLKVPSTPFDPSKGVIDALKDLMKKREPEVSLFVHASTIGTNLFLGQLGLKIPKGAVITTEGFKDILEIGRQKRPELYNPFFERPRPLIERHLRFGIKERINFKGEVLKPIDEQEIKSVAQKIKQEKVETIAIVFLHAYINPEHEKKAKEILKQQLPGMVIMTSSEIDPEYREYERMSTTVINSLLVPVVSTYLRKIKNRLKELKVKAPLYIMQSNGGLATFEVASQIPVATIESGPATGVIASAYWSKMLGIENILSFDMGGTTAKAGVVVKGIPQMINEYEVGGNVHSGRILKGSGYPIRYPFIDLAEVSGGGGTIAWIDHGNALRVGPLSAGADPGPACYGKGGENPTVTDANLILGRLNPVGISGGKIKVFSELAEKSIRKKIAEPLGISIVQAAYGIIEIVNTHMIRALRLVSVERGYDPRDFVILAFGGAGPMHAAFLAEGLGVKNIVIPPNPGVFSALGLMLADFRHDFVRNIMKPASEINTELLEKIFGEIEKKAKKILQKEGFSPNHIVMERNLELRYLGQSYELIVPFHKNFKVILQLFHQKYQKMYSYSMPDEPVEVVNIHLIAYGLIRKPKFRKIPFTSSSSDALIDKKMVFFKGNAWIETPIYSRDALLPGHKINGPAIIEQSDATTVIPPGWNAVVDEFLNLTLVNEV</sequence>
<organism evidence="5">
    <name type="scientific">Desulfofervidus auxilii</name>
    <dbReference type="NCBI Taxonomy" id="1621989"/>
    <lineage>
        <taxon>Bacteria</taxon>
        <taxon>Pseudomonadati</taxon>
        <taxon>Thermodesulfobacteriota</taxon>
        <taxon>Candidatus Desulfofervidia</taxon>
        <taxon>Candidatus Desulfofervidales</taxon>
        <taxon>Candidatus Desulfofervidaceae</taxon>
        <taxon>Candidatus Desulfofervidus</taxon>
    </lineage>
</organism>
<dbReference type="SUPFAM" id="SSF53067">
    <property type="entry name" value="Actin-like ATPase domain"/>
    <property type="match status" value="1"/>
</dbReference>
<evidence type="ECO:0000259" key="1">
    <source>
        <dbReference type="Pfam" id="PF01968"/>
    </source>
</evidence>